<gene>
    <name evidence="2" type="ORF">SBRY_40871</name>
</gene>
<reference evidence="2" key="1">
    <citation type="submission" date="2021-06" db="EMBL/GenBank/DDBJ databases">
        <authorList>
            <person name="Arsene-Ploetze F."/>
        </authorList>
    </citation>
    <scope>NUCLEOTIDE SEQUENCE</scope>
    <source>
        <strain evidence="2">SBRY1</strain>
    </source>
</reference>
<feature type="compositionally biased region" description="Basic residues" evidence="1">
    <location>
        <begin position="155"/>
        <end position="172"/>
    </location>
</feature>
<feature type="compositionally biased region" description="Basic residues" evidence="1">
    <location>
        <begin position="28"/>
        <end position="37"/>
    </location>
</feature>
<keyword evidence="3" id="KW-1185">Reference proteome</keyword>
<dbReference type="AlphaFoldDB" id="A0A9W4H3U0"/>
<name>A0A9W4H3U0_9ACTN</name>
<dbReference type="EMBL" id="CAJVAX010000018">
    <property type="protein sequence ID" value="CAG7648204.1"/>
    <property type="molecule type" value="Genomic_DNA"/>
</dbReference>
<organism evidence="2 3">
    <name type="scientific">Actinacidiphila bryophytorum</name>
    <dbReference type="NCBI Taxonomy" id="1436133"/>
    <lineage>
        <taxon>Bacteria</taxon>
        <taxon>Bacillati</taxon>
        <taxon>Actinomycetota</taxon>
        <taxon>Actinomycetes</taxon>
        <taxon>Kitasatosporales</taxon>
        <taxon>Streptomycetaceae</taxon>
        <taxon>Actinacidiphila</taxon>
    </lineage>
</organism>
<feature type="region of interest" description="Disordered" evidence="1">
    <location>
        <begin position="1"/>
        <end position="291"/>
    </location>
</feature>
<protein>
    <submittedName>
        <fullName evidence="2">Uncharacterized protein</fullName>
    </submittedName>
</protein>
<proteinExistence type="predicted"/>
<feature type="compositionally biased region" description="Basic and acidic residues" evidence="1">
    <location>
        <begin position="1"/>
        <end position="12"/>
    </location>
</feature>
<feature type="compositionally biased region" description="Low complexity" evidence="1">
    <location>
        <begin position="211"/>
        <end position="229"/>
    </location>
</feature>
<evidence type="ECO:0000256" key="1">
    <source>
        <dbReference type="SAM" id="MobiDB-lite"/>
    </source>
</evidence>
<evidence type="ECO:0000313" key="2">
    <source>
        <dbReference type="EMBL" id="CAG7648204.1"/>
    </source>
</evidence>
<sequence length="291" mass="31254">MVPHRPAAERHLPRGRGGAGRSAVPGLRRGRRGRRAAPRPYRLRPPPAAQRPDRARRRPRERCGRDLLRLRPAAGRRHRHHPAAAAAAQDAAARRPGLPGAAALHPAPQPRRAATARPGVRPRLGGADRKARLGPVHARPLAELAQAEMRGRAGAGRRRLHRAVRQPGRLRRPAAGLPPGRAAAVRGQGRHRLRHRDPAVAARPARRDRGGPPALRRARQGAGRPLGAARTRRAGRLHRVDPRRPPAPPPLPGAARGQGGGRRGPRDPAGALNAARVADRRRHTGPAAAGR</sequence>
<evidence type="ECO:0000313" key="3">
    <source>
        <dbReference type="Proteomes" id="UP001153328"/>
    </source>
</evidence>
<feature type="compositionally biased region" description="Low complexity" evidence="1">
    <location>
        <begin position="173"/>
        <end position="187"/>
    </location>
</feature>
<feature type="compositionally biased region" description="Low complexity" evidence="1">
    <location>
        <begin position="83"/>
        <end position="118"/>
    </location>
</feature>
<dbReference type="Proteomes" id="UP001153328">
    <property type="component" value="Unassembled WGS sequence"/>
</dbReference>
<accession>A0A9W4H3U0</accession>
<comment type="caution">
    <text evidence="2">The sequence shown here is derived from an EMBL/GenBank/DDBJ whole genome shotgun (WGS) entry which is preliminary data.</text>
</comment>